<reference evidence="1" key="1">
    <citation type="journal article" date="2015" name="Nature">
        <title>Complex archaea that bridge the gap between prokaryotes and eukaryotes.</title>
        <authorList>
            <person name="Spang A."/>
            <person name="Saw J.H."/>
            <person name="Jorgensen S.L."/>
            <person name="Zaremba-Niedzwiedzka K."/>
            <person name="Martijn J."/>
            <person name="Lind A.E."/>
            <person name="van Eijk R."/>
            <person name="Schleper C."/>
            <person name="Guy L."/>
            <person name="Ettema T.J."/>
        </authorList>
    </citation>
    <scope>NUCLEOTIDE SEQUENCE</scope>
</reference>
<gene>
    <name evidence="1" type="ORF">LCGC14_0915310</name>
</gene>
<comment type="caution">
    <text evidence="1">The sequence shown here is derived from an EMBL/GenBank/DDBJ whole genome shotgun (WGS) entry which is preliminary data.</text>
</comment>
<organism evidence="1">
    <name type="scientific">marine sediment metagenome</name>
    <dbReference type="NCBI Taxonomy" id="412755"/>
    <lineage>
        <taxon>unclassified sequences</taxon>
        <taxon>metagenomes</taxon>
        <taxon>ecological metagenomes</taxon>
    </lineage>
</organism>
<accession>A0A0F9RB84</accession>
<dbReference type="EMBL" id="LAZR01003063">
    <property type="protein sequence ID" value="KKN22426.1"/>
    <property type="molecule type" value="Genomic_DNA"/>
</dbReference>
<name>A0A0F9RB84_9ZZZZ</name>
<sequence length="114" mass="13740">MKNGRIIRVKSPRLRKFRNNLRRMWLSLIVNQDHKMQIKQETLVDHSGGPLFKTEDQVRQYMNLKYSMVEIKRMGNYSICLCPICLSYEEDMIWDIYSETWYCESCYNQIFGGN</sequence>
<dbReference type="AlphaFoldDB" id="A0A0F9RB84"/>
<evidence type="ECO:0000313" key="1">
    <source>
        <dbReference type="EMBL" id="KKN22426.1"/>
    </source>
</evidence>
<proteinExistence type="predicted"/>
<protein>
    <submittedName>
        <fullName evidence="1">Uncharacterized protein</fullName>
    </submittedName>
</protein>